<name>A0A1I0QY94_9RHOB</name>
<dbReference type="OrthoDB" id="7853481at2"/>
<proteinExistence type="predicted"/>
<evidence type="ECO:0000313" key="3">
    <source>
        <dbReference type="Proteomes" id="UP000199167"/>
    </source>
</evidence>
<evidence type="ECO:0008006" key="4">
    <source>
        <dbReference type="Google" id="ProtNLM"/>
    </source>
</evidence>
<reference evidence="2 3" key="1">
    <citation type="submission" date="2016-10" db="EMBL/GenBank/DDBJ databases">
        <authorList>
            <person name="de Groot N.N."/>
        </authorList>
    </citation>
    <scope>NUCLEOTIDE SEQUENCE [LARGE SCALE GENOMIC DNA]</scope>
    <source>
        <strain evidence="2 3">DSM 17925</strain>
    </source>
</reference>
<dbReference type="EMBL" id="FOIZ01000001">
    <property type="protein sequence ID" value="SEW32035.1"/>
    <property type="molecule type" value="Genomic_DNA"/>
</dbReference>
<keyword evidence="1" id="KW-1133">Transmembrane helix</keyword>
<dbReference type="RefSeq" id="WP_089994068.1">
    <property type="nucleotide sequence ID" value="NZ_FOIZ01000001.1"/>
</dbReference>
<keyword evidence="1" id="KW-0472">Membrane</keyword>
<evidence type="ECO:0000256" key="1">
    <source>
        <dbReference type="SAM" id="Phobius"/>
    </source>
</evidence>
<gene>
    <name evidence="2" type="ORF">SAMN04488515_2278</name>
</gene>
<organism evidence="2 3">
    <name type="scientific">Cognatiyoonia koreensis</name>
    <dbReference type="NCBI Taxonomy" id="364200"/>
    <lineage>
        <taxon>Bacteria</taxon>
        <taxon>Pseudomonadati</taxon>
        <taxon>Pseudomonadota</taxon>
        <taxon>Alphaproteobacteria</taxon>
        <taxon>Rhodobacterales</taxon>
        <taxon>Paracoccaceae</taxon>
        <taxon>Cognatiyoonia</taxon>
    </lineage>
</organism>
<evidence type="ECO:0000313" key="2">
    <source>
        <dbReference type="EMBL" id="SEW32035.1"/>
    </source>
</evidence>
<feature type="transmembrane region" description="Helical" evidence="1">
    <location>
        <begin position="12"/>
        <end position="34"/>
    </location>
</feature>
<accession>A0A1I0QY94</accession>
<dbReference type="AlphaFoldDB" id="A0A1I0QY94"/>
<dbReference type="Proteomes" id="UP000199167">
    <property type="component" value="Unassembled WGS sequence"/>
</dbReference>
<keyword evidence="3" id="KW-1185">Reference proteome</keyword>
<keyword evidence="1" id="KW-0812">Transmembrane</keyword>
<sequence length="316" mass="35377">MTLKGDRAIHIVISGACRLVGLFGLAVLPVMAVADDQSFSASTTLGFGRAGQLMDEDGTMRVSFENAPHLYSTALVENKLPDGAKLTYGADLEVTGNKTAHGVSGRQAGLSVTYQQKFGEDNAWQYRVIGNVDRSHSEGSWDYHRERVGVQLQYRHSPKVMSTAMVRFGYREQNEDRLAGFDQFEYLAQLTHMVRPNKDRFAISGTVYAEARRADLERFSYDEFGLRLMIRVPLSEQTEVTARSTVYNRAYLDAFSSSDPTTREDDRVKAVLEVDHTLNEKYSLAAFVGWDENVSTIAERAHGDATVGFSVTYNWR</sequence>
<protein>
    <recommendedName>
        <fullName evidence="4">Salt-induced outer membrane protein</fullName>
    </recommendedName>
</protein>